<feature type="coiled-coil region" evidence="1">
    <location>
        <begin position="297"/>
        <end position="331"/>
    </location>
</feature>
<dbReference type="InterPro" id="IPR029044">
    <property type="entry name" value="Nucleotide-diphossugar_trans"/>
</dbReference>
<dbReference type="EMBL" id="FLUP01000001">
    <property type="protein sequence ID" value="SBW02236.1"/>
    <property type="molecule type" value="Genomic_DNA"/>
</dbReference>
<evidence type="ECO:0000256" key="1">
    <source>
        <dbReference type="SAM" id="Coils"/>
    </source>
</evidence>
<name>A0A212JS23_9BACT</name>
<accession>A0A212JS23</accession>
<dbReference type="PANTHER" id="PTHR11183">
    <property type="entry name" value="GLYCOGENIN SUBFAMILY MEMBER"/>
    <property type="match status" value="1"/>
</dbReference>
<dbReference type="RefSeq" id="WP_227118153.1">
    <property type="nucleotide sequence ID" value="NZ_LT598928.1"/>
</dbReference>
<protein>
    <recommendedName>
        <fullName evidence="3">Glycosyl transferase family 8</fullName>
    </recommendedName>
</protein>
<dbReference type="Gene3D" id="3.90.550.10">
    <property type="entry name" value="Spore Coat Polysaccharide Biosynthesis Protein SpsA, Chain A"/>
    <property type="match status" value="1"/>
</dbReference>
<dbReference type="AlphaFoldDB" id="A0A212JS23"/>
<dbReference type="InterPro" id="IPR002495">
    <property type="entry name" value="Glyco_trans_8"/>
</dbReference>
<dbReference type="SUPFAM" id="SSF53448">
    <property type="entry name" value="Nucleotide-diphospho-sugar transferases"/>
    <property type="match status" value="1"/>
</dbReference>
<organism evidence="2">
    <name type="scientific">uncultured Desulfovibrio sp</name>
    <dbReference type="NCBI Taxonomy" id="167968"/>
    <lineage>
        <taxon>Bacteria</taxon>
        <taxon>Pseudomonadati</taxon>
        <taxon>Thermodesulfobacteriota</taxon>
        <taxon>Desulfovibrionia</taxon>
        <taxon>Desulfovibrionales</taxon>
        <taxon>Desulfovibrionaceae</taxon>
        <taxon>Desulfovibrio</taxon>
        <taxon>environmental samples</taxon>
    </lineage>
</organism>
<dbReference type="GO" id="GO:0016757">
    <property type="term" value="F:glycosyltransferase activity"/>
    <property type="evidence" value="ECO:0007669"/>
    <property type="project" value="InterPro"/>
</dbReference>
<sequence>MHDAFEGRIDVRFPRAVVTGVTGNWAFAAGTVLLALRRHNPEMEADIIVFCDDSLLETDAAILRNLGAQLVPFTPVPAKLTAEALEVFSPLSLAKFDCFDLLQRYTSVVWLDADVLVQDSLEGLFDCGPLGLALEDPEFSDPPGAKPAQINLHEPIEGFDGGADNLNSGVIVFRNDLPAPDALRQGCLEFIFRHGRMLRYPDQAAFNLLAQMLLRQYPQSVFQLPQGFNMHPRNPAAAFAPVVHAFGAYKLWNDGLTATCFPEWQRDYARWQRLGGSPYAGAVENAEFLEGGAFSLLGGLCGTIEKAEAAIAELQQKLEKEAMVRTRLEAVVSRLG</sequence>
<evidence type="ECO:0008006" key="3">
    <source>
        <dbReference type="Google" id="ProtNLM"/>
    </source>
</evidence>
<gene>
    <name evidence="2" type="ORF">KM92DES2_11628</name>
</gene>
<reference evidence="2" key="1">
    <citation type="submission" date="2016-04" db="EMBL/GenBank/DDBJ databases">
        <authorList>
            <person name="Evans L.H."/>
            <person name="Alamgir A."/>
            <person name="Owens N."/>
            <person name="Weber N.D."/>
            <person name="Virtaneva K."/>
            <person name="Barbian K."/>
            <person name="Babar A."/>
            <person name="Rosenke K."/>
        </authorList>
    </citation>
    <scope>NUCLEOTIDE SEQUENCE</scope>
    <source>
        <strain evidence="2">92-2</strain>
    </source>
</reference>
<keyword evidence="1" id="KW-0175">Coiled coil</keyword>
<dbReference type="Pfam" id="PF01501">
    <property type="entry name" value="Glyco_transf_8"/>
    <property type="match status" value="1"/>
</dbReference>
<evidence type="ECO:0000313" key="2">
    <source>
        <dbReference type="EMBL" id="SBW02236.1"/>
    </source>
</evidence>
<proteinExistence type="predicted"/>
<dbReference type="InterPro" id="IPR050587">
    <property type="entry name" value="GNT1/Glycosyltrans_8"/>
</dbReference>